<accession>A0A5B7CYP3</accession>
<keyword evidence="3" id="KW-1185">Reference proteome</keyword>
<feature type="compositionally biased region" description="Basic and acidic residues" evidence="1">
    <location>
        <begin position="48"/>
        <end position="58"/>
    </location>
</feature>
<proteinExistence type="predicted"/>
<feature type="region of interest" description="Disordered" evidence="1">
    <location>
        <begin position="48"/>
        <end position="126"/>
    </location>
</feature>
<feature type="compositionally biased region" description="Polar residues" evidence="1">
    <location>
        <begin position="75"/>
        <end position="90"/>
    </location>
</feature>
<sequence>MIACALVLKDNECILPCLKRYKIAVVLSEKTATVLPHSKALKWRRPEVNRPEFHEEQIGSHSGSDWSTLRPAETADSTSCDKFLEQNGQVEEQGGHKGSVSKLKVEQQGWKHYGQKHVPRRREEDV</sequence>
<protein>
    <submittedName>
        <fullName evidence="2">Uncharacterized protein</fullName>
    </submittedName>
</protein>
<dbReference type="Proteomes" id="UP000324222">
    <property type="component" value="Unassembled WGS sequence"/>
</dbReference>
<organism evidence="2 3">
    <name type="scientific">Portunus trituberculatus</name>
    <name type="common">Swimming crab</name>
    <name type="synonym">Neptunus trituberculatus</name>
    <dbReference type="NCBI Taxonomy" id="210409"/>
    <lineage>
        <taxon>Eukaryota</taxon>
        <taxon>Metazoa</taxon>
        <taxon>Ecdysozoa</taxon>
        <taxon>Arthropoda</taxon>
        <taxon>Crustacea</taxon>
        <taxon>Multicrustacea</taxon>
        <taxon>Malacostraca</taxon>
        <taxon>Eumalacostraca</taxon>
        <taxon>Eucarida</taxon>
        <taxon>Decapoda</taxon>
        <taxon>Pleocyemata</taxon>
        <taxon>Brachyura</taxon>
        <taxon>Eubrachyura</taxon>
        <taxon>Portunoidea</taxon>
        <taxon>Portunidae</taxon>
        <taxon>Portuninae</taxon>
        <taxon>Portunus</taxon>
    </lineage>
</organism>
<reference evidence="2 3" key="1">
    <citation type="submission" date="2019-05" db="EMBL/GenBank/DDBJ databases">
        <title>Another draft genome of Portunus trituberculatus and its Hox gene families provides insights of decapod evolution.</title>
        <authorList>
            <person name="Jeong J.-H."/>
            <person name="Song I."/>
            <person name="Kim S."/>
            <person name="Choi T."/>
            <person name="Kim D."/>
            <person name="Ryu S."/>
            <person name="Kim W."/>
        </authorList>
    </citation>
    <scope>NUCLEOTIDE SEQUENCE [LARGE SCALE GENOMIC DNA]</scope>
    <source>
        <tissue evidence="2">Muscle</tissue>
    </source>
</reference>
<evidence type="ECO:0000313" key="3">
    <source>
        <dbReference type="Proteomes" id="UP000324222"/>
    </source>
</evidence>
<evidence type="ECO:0000256" key="1">
    <source>
        <dbReference type="SAM" id="MobiDB-lite"/>
    </source>
</evidence>
<gene>
    <name evidence="2" type="ORF">E2C01_006212</name>
</gene>
<comment type="caution">
    <text evidence="2">The sequence shown here is derived from an EMBL/GenBank/DDBJ whole genome shotgun (WGS) entry which is preliminary data.</text>
</comment>
<evidence type="ECO:0000313" key="2">
    <source>
        <dbReference type="EMBL" id="MPC13476.1"/>
    </source>
</evidence>
<dbReference type="AlphaFoldDB" id="A0A5B7CYP3"/>
<dbReference type="EMBL" id="VSRR010000284">
    <property type="protein sequence ID" value="MPC13476.1"/>
    <property type="molecule type" value="Genomic_DNA"/>
</dbReference>
<name>A0A5B7CYP3_PORTR</name>